<protein>
    <submittedName>
        <fullName evidence="1">Uncharacterized protein</fullName>
    </submittedName>
</protein>
<reference evidence="1 2" key="1">
    <citation type="submission" date="2023-07" db="EMBL/GenBank/DDBJ databases">
        <title>Comparative genomics of wheat-associated soil bacteria to identify genetic determinants of phenazine resistance.</title>
        <authorList>
            <person name="Mouncey N."/>
        </authorList>
    </citation>
    <scope>NUCLEOTIDE SEQUENCE [LARGE SCALE GENOMIC DNA]</scope>
    <source>
        <strain evidence="1 2">W4I19-2</strain>
    </source>
</reference>
<comment type="caution">
    <text evidence="1">The sequence shown here is derived from an EMBL/GenBank/DDBJ whole genome shotgun (WGS) entry which is preliminary data.</text>
</comment>
<dbReference type="EMBL" id="JAUSYA010000001">
    <property type="protein sequence ID" value="MDQ0688687.1"/>
    <property type="molecule type" value="Genomic_DNA"/>
</dbReference>
<evidence type="ECO:0000313" key="1">
    <source>
        <dbReference type="EMBL" id="MDQ0688687.1"/>
    </source>
</evidence>
<dbReference type="Proteomes" id="UP001243364">
    <property type="component" value="Unassembled WGS sequence"/>
</dbReference>
<name>A0ABU0QDE7_STRAH</name>
<proteinExistence type="predicted"/>
<sequence>MTDASISWMPLPVKPPGQALAHIVSTVNAAGNAALRAAYLDRRLVGEPLWCSW</sequence>
<evidence type="ECO:0000313" key="2">
    <source>
        <dbReference type="Proteomes" id="UP001243364"/>
    </source>
</evidence>
<keyword evidence="2" id="KW-1185">Reference proteome</keyword>
<accession>A0ABU0QDE7</accession>
<organism evidence="1 2">
    <name type="scientific">Streptomyces achromogenes</name>
    <dbReference type="NCBI Taxonomy" id="67255"/>
    <lineage>
        <taxon>Bacteria</taxon>
        <taxon>Bacillati</taxon>
        <taxon>Actinomycetota</taxon>
        <taxon>Actinomycetes</taxon>
        <taxon>Kitasatosporales</taxon>
        <taxon>Streptomycetaceae</taxon>
        <taxon>Streptomyces</taxon>
    </lineage>
</organism>
<gene>
    <name evidence="1" type="ORF">QFZ56_007650</name>
</gene>